<dbReference type="Gene3D" id="3.10.450.50">
    <property type="match status" value="1"/>
</dbReference>
<evidence type="ECO:0000313" key="2">
    <source>
        <dbReference type="Proteomes" id="UP000321793"/>
    </source>
</evidence>
<organism evidence="1 2">
    <name type="scientific">Knoellia locipacati</name>
    <dbReference type="NCBI Taxonomy" id="882824"/>
    <lineage>
        <taxon>Bacteria</taxon>
        <taxon>Bacillati</taxon>
        <taxon>Actinomycetota</taxon>
        <taxon>Actinomycetes</taxon>
        <taxon>Micrococcales</taxon>
        <taxon>Intrasporangiaceae</taxon>
        <taxon>Knoellia</taxon>
    </lineage>
</organism>
<reference evidence="1 2" key="1">
    <citation type="submission" date="2019-07" db="EMBL/GenBank/DDBJ databases">
        <title>Whole genome shotgun sequence of Knoellia locipacati NBRC 109775.</title>
        <authorList>
            <person name="Hosoyama A."/>
            <person name="Uohara A."/>
            <person name="Ohji S."/>
            <person name="Ichikawa N."/>
        </authorList>
    </citation>
    <scope>NUCLEOTIDE SEQUENCE [LARGE SCALE GENOMIC DNA]</scope>
    <source>
        <strain evidence="1 2">NBRC 109775</strain>
    </source>
</reference>
<dbReference type="AlphaFoldDB" id="A0A512T3L4"/>
<gene>
    <name evidence="1" type="ORF">KLO01_27280</name>
</gene>
<evidence type="ECO:0000313" key="1">
    <source>
        <dbReference type="EMBL" id="GEQ14681.1"/>
    </source>
</evidence>
<dbReference type="OrthoDB" id="8957634at2"/>
<evidence type="ECO:0008006" key="3">
    <source>
        <dbReference type="Google" id="ProtNLM"/>
    </source>
</evidence>
<dbReference type="InterPro" id="IPR032710">
    <property type="entry name" value="NTF2-like_dom_sf"/>
</dbReference>
<keyword evidence="2" id="KW-1185">Reference proteome</keyword>
<proteinExistence type="predicted"/>
<dbReference type="Proteomes" id="UP000321793">
    <property type="component" value="Unassembled WGS sequence"/>
</dbReference>
<sequence length="142" mass="15791">MRAGDPEQHDHHAEIAHVLRTFFSAFTSGPDVAERLTDLHDLFLPGATIVIAGDTPTVLDVDRFITPRLALLTDGRLSHFHEWEESGHTEVSGSIAHHWCTYAKAGEQEGLAFTGRGHKTVQLVRTTDGWRISALAWEDEQP</sequence>
<accession>A0A512T3L4</accession>
<dbReference type="EMBL" id="BKBA01000009">
    <property type="protein sequence ID" value="GEQ14681.1"/>
    <property type="molecule type" value="Genomic_DNA"/>
</dbReference>
<comment type="caution">
    <text evidence="1">The sequence shown here is derived from an EMBL/GenBank/DDBJ whole genome shotgun (WGS) entry which is preliminary data.</text>
</comment>
<dbReference type="SUPFAM" id="SSF54427">
    <property type="entry name" value="NTF2-like"/>
    <property type="match status" value="1"/>
</dbReference>
<protein>
    <recommendedName>
        <fullName evidence="3">DUF4440 domain-containing protein</fullName>
    </recommendedName>
</protein>
<dbReference type="RefSeq" id="WP_147065970.1">
    <property type="nucleotide sequence ID" value="NZ_BAABDN010000002.1"/>
</dbReference>
<name>A0A512T3L4_9MICO</name>